<comment type="caution">
    <text evidence="7">Lacks conserved residue(s) required for the propagation of feature annotation.</text>
</comment>
<dbReference type="InterPro" id="IPR044880">
    <property type="entry name" value="NCX_ion-bd_dom_sf"/>
</dbReference>
<comment type="caution">
    <text evidence="11">The sequence shown here is derived from an EMBL/GenBank/DDBJ whole genome shotgun (WGS) entry which is preliminary data.</text>
</comment>
<evidence type="ECO:0000256" key="5">
    <source>
        <dbReference type="ARBA" id="ARBA00022989"/>
    </source>
</evidence>
<evidence type="ECO:0000256" key="2">
    <source>
        <dbReference type="ARBA" id="ARBA00005364"/>
    </source>
</evidence>
<keyword evidence="5 9" id="KW-1133">Transmembrane helix</keyword>
<feature type="region of interest" description="Disordered" evidence="8">
    <location>
        <begin position="955"/>
        <end position="1006"/>
    </location>
</feature>
<gene>
    <name evidence="11" type="ORF">CCMP2556_LOCUS15907</name>
</gene>
<dbReference type="Gene3D" id="1.20.1420.30">
    <property type="entry name" value="NCX, central ion-binding region"/>
    <property type="match status" value="2"/>
</dbReference>
<evidence type="ECO:0000256" key="7">
    <source>
        <dbReference type="PROSITE-ProRule" id="PRU00239"/>
    </source>
</evidence>
<organism evidence="11 12">
    <name type="scientific">Durusdinium trenchii</name>
    <dbReference type="NCBI Taxonomy" id="1381693"/>
    <lineage>
        <taxon>Eukaryota</taxon>
        <taxon>Sar</taxon>
        <taxon>Alveolata</taxon>
        <taxon>Dinophyceae</taxon>
        <taxon>Suessiales</taxon>
        <taxon>Symbiodiniaceae</taxon>
        <taxon>Durusdinium</taxon>
    </lineage>
</organism>
<protein>
    <recommendedName>
        <fullName evidence="10">Calpain catalytic domain-containing protein</fullName>
    </recommendedName>
</protein>
<feature type="transmembrane region" description="Helical" evidence="9">
    <location>
        <begin position="740"/>
        <end position="761"/>
    </location>
</feature>
<reference evidence="11 12" key="1">
    <citation type="submission" date="2024-02" db="EMBL/GenBank/DDBJ databases">
        <authorList>
            <person name="Chen Y."/>
            <person name="Shah S."/>
            <person name="Dougan E. K."/>
            <person name="Thang M."/>
            <person name="Chan C."/>
        </authorList>
    </citation>
    <scope>NUCLEOTIDE SEQUENCE [LARGE SCALE GENOMIC DNA]</scope>
</reference>
<evidence type="ECO:0000256" key="3">
    <source>
        <dbReference type="ARBA" id="ARBA00022449"/>
    </source>
</evidence>
<keyword evidence="6 9" id="KW-0472">Membrane</keyword>
<evidence type="ECO:0000313" key="12">
    <source>
        <dbReference type="Proteomes" id="UP001642484"/>
    </source>
</evidence>
<evidence type="ECO:0000256" key="9">
    <source>
        <dbReference type="SAM" id="Phobius"/>
    </source>
</evidence>
<keyword evidence="3" id="KW-0050">Antiport</keyword>
<evidence type="ECO:0000256" key="4">
    <source>
        <dbReference type="ARBA" id="ARBA00022692"/>
    </source>
</evidence>
<dbReference type="Pfam" id="PF01699">
    <property type="entry name" value="Na_Ca_ex"/>
    <property type="match status" value="2"/>
</dbReference>
<feature type="region of interest" description="Disordered" evidence="8">
    <location>
        <begin position="1195"/>
        <end position="1225"/>
    </location>
</feature>
<dbReference type="Proteomes" id="UP001642484">
    <property type="component" value="Unassembled WGS sequence"/>
</dbReference>
<dbReference type="InterPro" id="IPR001300">
    <property type="entry name" value="Peptidase_C2_calpain_cat"/>
</dbReference>
<feature type="compositionally biased region" description="Polar residues" evidence="8">
    <location>
        <begin position="1122"/>
        <end position="1133"/>
    </location>
</feature>
<evidence type="ECO:0000256" key="8">
    <source>
        <dbReference type="SAM" id="MobiDB-lite"/>
    </source>
</evidence>
<feature type="transmembrane region" description="Helical" evidence="9">
    <location>
        <begin position="361"/>
        <end position="379"/>
    </location>
</feature>
<dbReference type="PANTHER" id="PTHR10846:SF8">
    <property type="entry name" value="INNER MEMBRANE PROTEIN YRBG"/>
    <property type="match status" value="1"/>
</dbReference>
<feature type="transmembrane region" description="Helical" evidence="9">
    <location>
        <begin position="781"/>
        <end position="800"/>
    </location>
</feature>
<accession>A0ABP0KER6</accession>
<evidence type="ECO:0000313" key="11">
    <source>
        <dbReference type="EMBL" id="CAK9025193.1"/>
    </source>
</evidence>
<feature type="compositionally biased region" description="Polar residues" evidence="8">
    <location>
        <begin position="990"/>
        <end position="1001"/>
    </location>
</feature>
<evidence type="ECO:0000259" key="10">
    <source>
        <dbReference type="PROSITE" id="PS50203"/>
    </source>
</evidence>
<dbReference type="InterPro" id="IPR004837">
    <property type="entry name" value="NaCa_Exmemb"/>
</dbReference>
<feature type="transmembrane region" description="Helical" evidence="9">
    <location>
        <begin position="807"/>
        <end position="826"/>
    </location>
</feature>
<name>A0ABP0KER6_9DINO</name>
<feature type="transmembrane region" description="Helical" evidence="9">
    <location>
        <begin position="319"/>
        <end position="341"/>
    </location>
</feature>
<dbReference type="InterPro" id="IPR038765">
    <property type="entry name" value="Papain-like_cys_pep_sf"/>
</dbReference>
<dbReference type="Pfam" id="PF00648">
    <property type="entry name" value="Peptidase_C2"/>
    <property type="match status" value="1"/>
</dbReference>
<feature type="transmembrane region" description="Helical" evidence="9">
    <location>
        <begin position="673"/>
        <end position="693"/>
    </location>
</feature>
<comment type="similarity">
    <text evidence="2">Belongs to the Ca(2+):cation antiporter (CaCA) (TC 2.A.19) family. SLC24A subfamily.</text>
</comment>
<dbReference type="PANTHER" id="PTHR10846">
    <property type="entry name" value="SODIUM/POTASSIUM/CALCIUM EXCHANGER"/>
    <property type="match status" value="1"/>
</dbReference>
<dbReference type="PROSITE" id="PS50203">
    <property type="entry name" value="CALPAIN_CAT"/>
    <property type="match status" value="1"/>
</dbReference>
<evidence type="ECO:0000256" key="6">
    <source>
        <dbReference type="ARBA" id="ARBA00023136"/>
    </source>
</evidence>
<feature type="transmembrane region" description="Helical" evidence="9">
    <location>
        <begin position="386"/>
        <end position="410"/>
    </location>
</feature>
<dbReference type="InterPro" id="IPR004481">
    <property type="entry name" value="K/Na/Ca-exchanger"/>
</dbReference>
<keyword evidence="4 9" id="KW-0812">Transmembrane</keyword>
<feature type="domain" description="Calpain catalytic" evidence="10">
    <location>
        <begin position="851"/>
        <end position="956"/>
    </location>
</feature>
<keyword evidence="3" id="KW-0813">Transport</keyword>
<feature type="region of interest" description="Disordered" evidence="8">
    <location>
        <begin position="1116"/>
        <end position="1143"/>
    </location>
</feature>
<comment type="subcellular location">
    <subcellularLocation>
        <location evidence="1">Membrane</location>
        <topology evidence="1">Multi-pass membrane protein</topology>
    </subcellularLocation>
</comment>
<proteinExistence type="inferred from homology"/>
<keyword evidence="12" id="KW-1185">Reference proteome</keyword>
<evidence type="ECO:0000256" key="1">
    <source>
        <dbReference type="ARBA" id="ARBA00004141"/>
    </source>
</evidence>
<dbReference type="EMBL" id="CAXAMN010008446">
    <property type="protein sequence ID" value="CAK9025193.1"/>
    <property type="molecule type" value="Genomic_DNA"/>
</dbReference>
<dbReference type="SUPFAM" id="SSF54001">
    <property type="entry name" value="Cysteine proteinases"/>
    <property type="match status" value="2"/>
</dbReference>
<feature type="region of interest" description="Disordered" evidence="8">
    <location>
        <begin position="59"/>
        <end position="80"/>
    </location>
</feature>
<sequence>MNRGLYKFCCCLCRAFNCCWLYTDKDFPPEELSLGDVKGDSAGDEGDLGEARGVVRQAHEAEAGTMEVEKESERSEMGGKFPVPKDEKALSFRVSRGRHVCEQEAVAREARSPGRLLAAIACMAEHDGAIQAVFRTKEVNPRGKYVLRLYDGAKEGEPRVVVPGSGGSYTARACAVWGVQPLLLQKSLAQWGEMSAEAARGRAARVPNGMPNSSLPYAMLARSEPPAALSAPSAEEADWSVEEAERATSPWRWLWWPAILYLFWSMAHVCDLHFVRTIEVICERFGIPDDVAGATLMALGCNGPELALNMINIWKPSSIGVGAVVGGEVFNVLVIIGTAVLATPKDYMPLKLSKTSSFRDIFFYVASVLLLFLALRDGAVDRQDALILLLGGVCYILAVIYLRSILMWLWSPADGGTVEQPFLLRQCTKMNLDDWTRAMEGSHPRRGTVLRVRADMRSRLADHNHQFEDRFAFLQDESLVISAVADPNVAGESQCDVDMVYDRDERAVHENHWHRAGLVRRPMSLEEAQRRQLLPQRLPRLAELGLFKDGPWEVISMQEILFCEPSKQGIFLHVQDKFGNDVTLEVTPGHERLGDSPMSKMSKTISNASCDLVQSWNQELRECLKASRRKTADRPRAKYYTFLMEWIAWFQFPVKSLAGATIPDMDCPDTQSFYPLAFVMSMVWLGILSSLVVSACDGIHADFGIPNNVLGFTVAAAGTSFPNVFSGICVARQGKAGMAVANALGANVQNVFLALAIPWTIQAVFLSSTGEFPMKVNGFDPAIIEIFITLLPLVLIYTCCRFSLPKWSGAIFLSTYVIYLVCALKQQSSGCELWPVSCHVDLAEPIWSTWLAAPSRAAKRCDRLFRRLVNHVEPEEVSVKLPELVRAVAWGALPGEKWEIITIDDFIPCNKASFDHDGTPKPFFSKPKHNELYVMLLEKAFAKFCGGYSALEAPRGPDDLGDPGDDRRSGVGGTGDGDREGVGKGKGRQFSRNDSKSQWQRQDGGAFVSTRSGVRVGLAAGRACLDLKNFDDPKDKRKCGLYSTKETVDNDTMFEILRKYHSLGARMEQPEGAGVERGRTIERSPSTGWFVMVPVSRGGLDECDTKDLHVHLPKARTDSRKQQPGTWTTSATESGCPWTKAPKRGQVVSMNHPTPGGPGKKELAVSGRAILHLPQSQRGPTWSGEPVSDAAPFCQGVSSQPPGRVEKMGSSPDMPTARRPGECVRDTMTETPAVAPTADLRTLRVREVRSRPV</sequence>